<name>A0AAE1HBI1_9NEOP</name>
<dbReference type="PROSITE" id="PS51257">
    <property type="entry name" value="PROKAR_LIPOPROTEIN"/>
    <property type="match status" value="1"/>
</dbReference>
<dbReference type="EMBL" id="JAHWGI010000914">
    <property type="protein sequence ID" value="KAK3918253.1"/>
    <property type="molecule type" value="Genomic_DNA"/>
</dbReference>
<evidence type="ECO:0000259" key="2">
    <source>
        <dbReference type="Pfam" id="PF20209"/>
    </source>
</evidence>
<feature type="compositionally biased region" description="Polar residues" evidence="1">
    <location>
        <begin position="388"/>
        <end position="406"/>
    </location>
</feature>
<dbReference type="PANTHER" id="PTHR40552">
    <property type="entry name" value="AT05186P-RELATED"/>
    <property type="match status" value="1"/>
</dbReference>
<dbReference type="AlphaFoldDB" id="A0AAE1HBI1"/>
<reference evidence="3" key="2">
    <citation type="journal article" date="2023" name="BMC Genomics">
        <title>Pest status, molecular evolution, and epigenetic factors derived from the genome assembly of Frankliniella fusca, a thysanopteran phytovirus vector.</title>
        <authorList>
            <person name="Catto M.A."/>
            <person name="Labadie P.E."/>
            <person name="Jacobson A.L."/>
            <person name="Kennedy G.G."/>
            <person name="Srinivasan R."/>
            <person name="Hunt B.G."/>
        </authorList>
    </citation>
    <scope>NUCLEOTIDE SEQUENCE</scope>
    <source>
        <strain evidence="3">PL_HMW_Pooled</strain>
    </source>
</reference>
<feature type="compositionally biased region" description="Acidic residues" evidence="1">
    <location>
        <begin position="639"/>
        <end position="652"/>
    </location>
</feature>
<dbReference type="PANTHER" id="PTHR40552:SF6">
    <property type="entry name" value="FI09606P-RELATED"/>
    <property type="match status" value="1"/>
</dbReference>
<evidence type="ECO:0000313" key="3">
    <source>
        <dbReference type="EMBL" id="KAK3918253.1"/>
    </source>
</evidence>
<feature type="domain" description="DUF6570" evidence="2">
    <location>
        <begin position="491"/>
        <end position="616"/>
    </location>
</feature>
<evidence type="ECO:0000313" key="4">
    <source>
        <dbReference type="Proteomes" id="UP001219518"/>
    </source>
</evidence>
<protein>
    <submittedName>
        <fullName evidence="3">Integrin alpha-PS5</fullName>
    </submittedName>
</protein>
<dbReference type="InterPro" id="IPR038765">
    <property type="entry name" value="Papain-like_cys_pep_sf"/>
</dbReference>
<dbReference type="Gene3D" id="3.90.70.120">
    <property type="match status" value="1"/>
</dbReference>
<dbReference type="GO" id="GO:0007229">
    <property type="term" value="P:integrin-mediated signaling pathway"/>
    <property type="evidence" value="ECO:0007669"/>
    <property type="project" value="UniProtKB-KW"/>
</dbReference>
<gene>
    <name evidence="3" type="ORF">KUF71_007670</name>
</gene>
<dbReference type="Pfam" id="PF20209">
    <property type="entry name" value="DUF6570"/>
    <property type="match status" value="1"/>
</dbReference>
<sequence length="733" mass="83583">MRVLSGTFDQSDYNRFSKYFGRQCTANAVAGACKANVVKPNLWTSQTIDECLMTGDKLFELSYELLPSTFNHLYLRPDELYSTLSFPENEITFQVAVNEVFDGTSINSIATVSNDGPTNYCLHDAILCFFHDFNYGIFTCQVESVAIMKIENEFYVFDSHKRGKNGLRDGANGTAVLVCFNEINELVLHLQALYRCSRCCSAPTALCNICQFSISPLLITRIINIFNNTLSNTTETLNVTDKKLSKLELARNAKKNKKANKLLQTNRKVPAKNQIIVNNEIPSSSTAEIIDKIYDLRIRPTQVKYERTSEMKAKNAQQTCKTYNSNIVVKETKTKQVRERYQNDECFKESHKEKMQIKYNTDESFKVNHKTIMKQKYQTDKKYHDKLLNNSKNSYQTPQGTKRKSNYQNVYHASKKTKISLHERFQEKKQEMPTMICTCCAQLFFKKSTVSELTLKIDKSLRISDVCIYRSHLQENESGNVCSTCANHLKKGKVPHFAVVNGLLFEPLPEELTGLTTLEERLVSARIPFMQIRELGYQKQLGLKGNCVNVPIDINKTVTCLPRMDSEDDTLLVQLMRRMSDKTPYAFENVRPEKVFNAAKYLVNTQLYKQHKISLNKNWLQQFHDQTNDAITDSVSSSNEDDPIQQAGDEDDLTDQQETLLTSGFVADSGIKIAPGEGNMPLSLTLDEDMDVLAFPTVYGGKQRIFKVKYTPVEMAKAEARSHDRRVATNIPK</sequence>
<dbReference type="InterPro" id="IPR046700">
    <property type="entry name" value="DUF6570"/>
</dbReference>
<dbReference type="SUPFAM" id="SSF54001">
    <property type="entry name" value="Cysteine proteinases"/>
    <property type="match status" value="1"/>
</dbReference>
<organism evidence="3 4">
    <name type="scientific">Frankliniella fusca</name>
    <dbReference type="NCBI Taxonomy" id="407009"/>
    <lineage>
        <taxon>Eukaryota</taxon>
        <taxon>Metazoa</taxon>
        <taxon>Ecdysozoa</taxon>
        <taxon>Arthropoda</taxon>
        <taxon>Hexapoda</taxon>
        <taxon>Insecta</taxon>
        <taxon>Pterygota</taxon>
        <taxon>Neoptera</taxon>
        <taxon>Paraneoptera</taxon>
        <taxon>Thysanoptera</taxon>
        <taxon>Terebrantia</taxon>
        <taxon>Thripoidea</taxon>
        <taxon>Thripidae</taxon>
        <taxon>Frankliniella</taxon>
    </lineage>
</organism>
<keyword evidence="4" id="KW-1185">Reference proteome</keyword>
<feature type="region of interest" description="Disordered" evidence="1">
    <location>
        <begin position="387"/>
        <end position="406"/>
    </location>
</feature>
<reference evidence="3" key="1">
    <citation type="submission" date="2021-07" db="EMBL/GenBank/DDBJ databases">
        <authorList>
            <person name="Catto M.A."/>
            <person name="Jacobson A."/>
            <person name="Kennedy G."/>
            <person name="Labadie P."/>
            <person name="Hunt B.G."/>
            <person name="Srinivasan R."/>
        </authorList>
    </citation>
    <scope>NUCLEOTIDE SEQUENCE</scope>
    <source>
        <strain evidence="3">PL_HMW_Pooled</strain>
        <tissue evidence="3">Head</tissue>
    </source>
</reference>
<keyword evidence="3" id="KW-0401">Integrin</keyword>
<comment type="caution">
    <text evidence="3">The sequence shown here is derived from an EMBL/GenBank/DDBJ whole genome shotgun (WGS) entry which is preliminary data.</text>
</comment>
<feature type="non-terminal residue" evidence="3">
    <location>
        <position position="733"/>
    </location>
</feature>
<evidence type="ECO:0000256" key="1">
    <source>
        <dbReference type="SAM" id="MobiDB-lite"/>
    </source>
</evidence>
<proteinExistence type="predicted"/>
<dbReference type="Proteomes" id="UP001219518">
    <property type="component" value="Unassembled WGS sequence"/>
</dbReference>
<feature type="region of interest" description="Disordered" evidence="1">
    <location>
        <begin position="633"/>
        <end position="652"/>
    </location>
</feature>
<accession>A0AAE1HBI1</accession>